<evidence type="ECO:0000256" key="1">
    <source>
        <dbReference type="ARBA" id="ARBA00023015"/>
    </source>
</evidence>
<dbReference type="OrthoDB" id="9807558at2"/>
<dbReference type="Pfam" id="PF01614">
    <property type="entry name" value="IclR_C"/>
    <property type="match status" value="1"/>
</dbReference>
<dbReference type="Gene3D" id="1.10.10.10">
    <property type="entry name" value="Winged helix-like DNA-binding domain superfamily/Winged helix DNA-binding domain"/>
    <property type="match status" value="1"/>
</dbReference>
<protein>
    <submittedName>
        <fullName evidence="6">IclR family transcriptional regulator</fullName>
    </submittedName>
</protein>
<name>A0A158KBK8_9BURK</name>
<dbReference type="RefSeq" id="WP_087647476.1">
    <property type="nucleotide sequence ID" value="NZ_FCON02000078.1"/>
</dbReference>
<dbReference type="InterPro" id="IPR014757">
    <property type="entry name" value="Tscrpt_reg_IclR_C"/>
</dbReference>
<dbReference type="SUPFAM" id="SSF46785">
    <property type="entry name" value="Winged helix' DNA-binding domain"/>
    <property type="match status" value="1"/>
</dbReference>
<gene>
    <name evidence="6" type="ORF">AWB68_05427</name>
</gene>
<keyword evidence="2" id="KW-0238">DNA-binding</keyword>
<dbReference type="Proteomes" id="UP000054770">
    <property type="component" value="Unassembled WGS sequence"/>
</dbReference>
<feature type="domain" description="HTH iclR-type" evidence="4">
    <location>
        <begin position="21"/>
        <end position="81"/>
    </location>
</feature>
<dbReference type="Pfam" id="PF09339">
    <property type="entry name" value="HTH_IclR"/>
    <property type="match status" value="1"/>
</dbReference>
<dbReference type="InterPro" id="IPR036390">
    <property type="entry name" value="WH_DNA-bd_sf"/>
</dbReference>
<keyword evidence="7" id="KW-1185">Reference proteome</keyword>
<keyword evidence="3" id="KW-0804">Transcription</keyword>
<organism evidence="6 7">
    <name type="scientific">Caballeronia choica</name>
    <dbReference type="NCBI Taxonomy" id="326476"/>
    <lineage>
        <taxon>Bacteria</taxon>
        <taxon>Pseudomonadati</taxon>
        <taxon>Pseudomonadota</taxon>
        <taxon>Betaproteobacteria</taxon>
        <taxon>Burkholderiales</taxon>
        <taxon>Burkholderiaceae</taxon>
        <taxon>Caballeronia</taxon>
    </lineage>
</organism>
<evidence type="ECO:0000256" key="2">
    <source>
        <dbReference type="ARBA" id="ARBA00023125"/>
    </source>
</evidence>
<feature type="domain" description="IclR-ED" evidence="5">
    <location>
        <begin position="82"/>
        <end position="263"/>
    </location>
</feature>
<dbReference type="PROSITE" id="PS51077">
    <property type="entry name" value="HTH_ICLR"/>
    <property type="match status" value="1"/>
</dbReference>
<dbReference type="SMART" id="SM00346">
    <property type="entry name" value="HTH_ICLR"/>
    <property type="match status" value="1"/>
</dbReference>
<dbReference type="PROSITE" id="PS51078">
    <property type="entry name" value="ICLR_ED"/>
    <property type="match status" value="1"/>
</dbReference>
<dbReference type="InterPro" id="IPR036388">
    <property type="entry name" value="WH-like_DNA-bd_sf"/>
</dbReference>
<sequence>MNDDVTAMTKAAEVEGRAYSAPALEKGLDILEMLCQAEAPLSMKDIAQQLGRSVGELYRMLAVLIDRKYVTQIGDSYYITTKLFSLSHDNPPTHRLLAEAMPIMQKLSSQLDQACHLTVYGQGRQTVIAKIDTPSGMGFSVRVGSELDVLVSASGRVLLAFQDPEIRKFRIDESLQRRPDQTDAQISGVLDFIRQRGYESAPSVQVRGLYAVSFPILDSHDHAIAALTVPYAERIDQVRRKSISDIEEALGEAAALLCTRVGGRSQVRASG</sequence>
<dbReference type="GO" id="GO:0003677">
    <property type="term" value="F:DNA binding"/>
    <property type="evidence" value="ECO:0007669"/>
    <property type="project" value="UniProtKB-KW"/>
</dbReference>
<evidence type="ECO:0000313" key="6">
    <source>
        <dbReference type="EMBL" id="SAL78467.1"/>
    </source>
</evidence>
<accession>A0A158KBK8</accession>
<dbReference type="GO" id="GO:0003700">
    <property type="term" value="F:DNA-binding transcription factor activity"/>
    <property type="evidence" value="ECO:0007669"/>
    <property type="project" value="TreeGrafter"/>
</dbReference>
<dbReference type="EMBL" id="FCON02000078">
    <property type="protein sequence ID" value="SAL78467.1"/>
    <property type="molecule type" value="Genomic_DNA"/>
</dbReference>
<dbReference type="InterPro" id="IPR050707">
    <property type="entry name" value="HTH_MetabolicPath_Reg"/>
</dbReference>
<keyword evidence="1" id="KW-0805">Transcription regulation</keyword>
<proteinExistence type="predicted"/>
<dbReference type="AlphaFoldDB" id="A0A158KBK8"/>
<dbReference type="PANTHER" id="PTHR30136:SF7">
    <property type="entry name" value="HTH-TYPE TRANSCRIPTIONAL REGULATOR KDGR-RELATED"/>
    <property type="match status" value="1"/>
</dbReference>
<dbReference type="PANTHER" id="PTHR30136">
    <property type="entry name" value="HELIX-TURN-HELIX TRANSCRIPTIONAL REGULATOR, ICLR FAMILY"/>
    <property type="match status" value="1"/>
</dbReference>
<dbReference type="GO" id="GO:0045892">
    <property type="term" value="P:negative regulation of DNA-templated transcription"/>
    <property type="evidence" value="ECO:0007669"/>
    <property type="project" value="TreeGrafter"/>
</dbReference>
<evidence type="ECO:0000259" key="4">
    <source>
        <dbReference type="PROSITE" id="PS51077"/>
    </source>
</evidence>
<evidence type="ECO:0000259" key="5">
    <source>
        <dbReference type="PROSITE" id="PS51078"/>
    </source>
</evidence>
<dbReference type="SUPFAM" id="SSF55781">
    <property type="entry name" value="GAF domain-like"/>
    <property type="match status" value="1"/>
</dbReference>
<evidence type="ECO:0000313" key="7">
    <source>
        <dbReference type="Proteomes" id="UP000054770"/>
    </source>
</evidence>
<dbReference type="Gene3D" id="3.30.450.40">
    <property type="match status" value="1"/>
</dbReference>
<dbReference type="InterPro" id="IPR029016">
    <property type="entry name" value="GAF-like_dom_sf"/>
</dbReference>
<evidence type="ECO:0000256" key="3">
    <source>
        <dbReference type="ARBA" id="ARBA00023163"/>
    </source>
</evidence>
<comment type="caution">
    <text evidence="6">The sequence shown here is derived from an EMBL/GenBank/DDBJ whole genome shotgun (WGS) entry which is preliminary data.</text>
</comment>
<reference evidence="6" key="1">
    <citation type="submission" date="2016-01" db="EMBL/GenBank/DDBJ databases">
        <authorList>
            <person name="Peeters C."/>
        </authorList>
    </citation>
    <scope>NUCLEOTIDE SEQUENCE [LARGE SCALE GENOMIC DNA]</scope>
    <source>
        <strain evidence="6">LMG 22940</strain>
    </source>
</reference>
<dbReference type="InterPro" id="IPR005471">
    <property type="entry name" value="Tscrpt_reg_IclR_N"/>
</dbReference>